<dbReference type="EMBL" id="ML978127">
    <property type="protein sequence ID" value="KAF2098129.1"/>
    <property type="molecule type" value="Genomic_DNA"/>
</dbReference>
<name>A0A9P4IC81_9PEZI</name>
<evidence type="ECO:0000256" key="1">
    <source>
        <dbReference type="SAM" id="MobiDB-lite"/>
    </source>
</evidence>
<dbReference type="AlphaFoldDB" id="A0A9P4IC81"/>
<organism evidence="2 3">
    <name type="scientific">Rhizodiscina lignyota</name>
    <dbReference type="NCBI Taxonomy" id="1504668"/>
    <lineage>
        <taxon>Eukaryota</taxon>
        <taxon>Fungi</taxon>
        <taxon>Dikarya</taxon>
        <taxon>Ascomycota</taxon>
        <taxon>Pezizomycotina</taxon>
        <taxon>Dothideomycetes</taxon>
        <taxon>Pleosporomycetidae</taxon>
        <taxon>Aulographales</taxon>
        <taxon>Rhizodiscinaceae</taxon>
        <taxon>Rhizodiscina</taxon>
    </lineage>
</organism>
<feature type="compositionally biased region" description="Low complexity" evidence="1">
    <location>
        <begin position="246"/>
        <end position="264"/>
    </location>
</feature>
<proteinExistence type="predicted"/>
<gene>
    <name evidence="2" type="ORF">NA57DRAFT_57297</name>
</gene>
<feature type="region of interest" description="Disordered" evidence="1">
    <location>
        <begin position="225"/>
        <end position="302"/>
    </location>
</feature>
<accession>A0A9P4IC81</accession>
<evidence type="ECO:0000313" key="3">
    <source>
        <dbReference type="Proteomes" id="UP000799772"/>
    </source>
</evidence>
<dbReference type="Proteomes" id="UP000799772">
    <property type="component" value="Unassembled WGS sequence"/>
</dbReference>
<keyword evidence="3" id="KW-1185">Reference proteome</keyword>
<reference evidence="2" key="1">
    <citation type="journal article" date="2020" name="Stud. Mycol.">
        <title>101 Dothideomycetes genomes: a test case for predicting lifestyles and emergence of pathogens.</title>
        <authorList>
            <person name="Haridas S."/>
            <person name="Albert R."/>
            <person name="Binder M."/>
            <person name="Bloem J."/>
            <person name="Labutti K."/>
            <person name="Salamov A."/>
            <person name="Andreopoulos B."/>
            <person name="Baker S."/>
            <person name="Barry K."/>
            <person name="Bills G."/>
            <person name="Bluhm B."/>
            <person name="Cannon C."/>
            <person name="Castanera R."/>
            <person name="Culley D."/>
            <person name="Daum C."/>
            <person name="Ezra D."/>
            <person name="Gonzalez J."/>
            <person name="Henrissat B."/>
            <person name="Kuo A."/>
            <person name="Liang C."/>
            <person name="Lipzen A."/>
            <person name="Lutzoni F."/>
            <person name="Magnuson J."/>
            <person name="Mondo S."/>
            <person name="Nolan M."/>
            <person name="Ohm R."/>
            <person name="Pangilinan J."/>
            <person name="Park H.-J."/>
            <person name="Ramirez L."/>
            <person name="Alfaro M."/>
            <person name="Sun H."/>
            <person name="Tritt A."/>
            <person name="Yoshinaga Y."/>
            <person name="Zwiers L.-H."/>
            <person name="Turgeon B."/>
            <person name="Goodwin S."/>
            <person name="Spatafora J."/>
            <person name="Crous P."/>
            <person name="Grigoriev I."/>
        </authorList>
    </citation>
    <scope>NUCLEOTIDE SEQUENCE</scope>
    <source>
        <strain evidence="2">CBS 133067</strain>
    </source>
</reference>
<sequence length="426" mass="46358">MRNAAMRIVSSLAPCRDSDAYLSLVRSRGGAAERGVLHIAIWRGDQTDALEKSLERKARVCQSLERFANSPRPLAAAHQDAHPGRRGYTLTGWSDSVPVCSRPRRSSSDIHGARQRWRGTARQRAEGLIYTCTSTGATSTALAGQQGSGIGVWQTQASRWCACSPRPGPGEEREIGQAFVGAGARPSPVSRARGGWALDSVRCVGARAGGVGRSASPICWRAPREVSAEPHPPSPRRAIAALPHVRSTTRSRMSTWRSRSPSRPHGGGSRWQPSAARRRTDSPTEHRTSRATKGRSPERVLQTRAADRRLAVACGVRVVLHSITGLKRLQVLPVQADNVEPWPAGPIETSGTARLRQSRAAPQRAIMARIAERNWRGSRKEAGAQNSSAGHASGDDLPQHHTRFRRAEFASVARQDKARQRARCCM</sequence>
<protein>
    <submittedName>
        <fullName evidence="2">Uncharacterized protein</fullName>
    </submittedName>
</protein>
<feature type="compositionally biased region" description="Basic and acidic residues" evidence="1">
    <location>
        <begin position="278"/>
        <end position="288"/>
    </location>
</feature>
<comment type="caution">
    <text evidence="2">The sequence shown here is derived from an EMBL/GenBank/DDBJ whole genome shotgun (WGS) entry which is preliminary data.</text>
</comment>
<feature type="compositionally biased region" description="Basic and acidic residues" evidence="1">
    <location>
        <begin position="373"/>
        <end position="382"/>
    </location>
</feature>
<feature type="region of interest" description="Disordered" evidence="1">
    <location>
        <begin position="373"/>
        <end position="399"/>
    </location>
</feature>
<evidence type="ECO:0000313" key="2">
    <source>
        <dbReference type="EMBL" id="KAF2098129.1"/>
    </source>
</evidence>